<dbReference type="OrthoDB" id="10067323at2759"/>
<dbReference type="Proteomes" id="UP000030665">
    <property type="component" value="Unassembled WGS sequence"/>
</dbReference>
<evidence type="ECO:0000259" key="4">
    <source>
        <dbReference type="Pfam" id="PF09429"/>
    </source>
</evidence>
<evidence type="ECO:0000313" key="5">
    <source>
        <dbReference type="EMBL" id="CDW54837.1"/>
    </source>
</evidence>
<gene>
    <name evidence="5" type="ORF">TTRE_0000310701</name>
</gene>
<keyword evidence="2" id="KW-0539">Nucleus</keyword>
<keyword evidence="6" id="KW-1185">Reference proteome</keyword>
<dbReference type="STRING" id="36087.A0A077Z2X5"/>
<sequence length="174" mass="19513">MGRRTTSTKGGRYMNPADQARKIARRKELKKNKKQRIMVRQAVLKNKDPEELLRNIASLDEMGSCIVQLSFRIAYECLSLKTVTAKFAAETDPSEIPLPTSLPPPENDFRNSRFSRPSPAPPNEHKALPTSLPTAAGVSGILKNKYDLFLRLTTVHQNVALENSLTKKKSLGRR</sequence>
<name>A0A077Z2X5_TRITR</name>
<accession>A0A077Z2X5</accession>
<dbReference type="EMBL" id="HG805918">
    <property type="protein sequence ID" value="CDW54837.1"/>
    <property type="molecule type" value="Genomic_DNA"/>
</dbReference>
<feature type="region of interest" description="Disordered" evidence="3">
    <location>
        <begin position="92"/>
        <end position="131"/>
    </location>
</feature>
<evidence type="ECO:0000313" key="6">
    <source>
        <dbReference type="Proteomes" id="UP000030665"/>
    </source>
</evidence>
<reference evidence="5" key="2">
    <citation type="submission" date="2014-03" db="EMBL/GenBank/DDBJ databases">
        <title>The whipworm genome and dual-species transcriptomics of an intimate host-pathogen interaction.</title>
        <authorList>
            <person name="Foth B.J."/>
            <person name="Tsai I.J."/>
            <person name="Reid A.J."/>
            <person name="Bancroft A.J."/>
            <person name="Nichol S."/>
            <person name="Tracey A."/>
            <person name="Holroyd N."/>
            <person name="Cotton J.A."/>
            <person name="Stanley E.J."/>
            <person name="Zarowiecki M."/>
            <person name="Liu J.Z."/>
            <person name="Huckvale T."/>
            <person name="Cooper P.J."/>
            <person name="Grencis R.K."/>
            <person name="Berriman M."/>
        </authorList>
    </citation>
    <scope>NUCLEOTIDE SEQUENCE [LARGE SCALE GENOMIC DNA]</scope>
</reference>
<dbReference type="InterPro" id="IPR019007">
    <property type="entry name" value="Wbp11/ELF5/Saf1_N"/>
</dbReference>
<organism evidence="5 6">
    <name type="scientific">Trichuris trichiura</name>
    <name type="common">Whipworm</name>
    <name type="synonym">Trichocephalus trichiurus</name>
    <dbReference type="NCBI Taxonomy" id="36087"/>
    <lineage>
        <taxon>Eukaryota</taxon>
        <taxon>Metazoa</taxon>
        <taxon>Ecdysozoa</taxon>
        <taxon>Nematoda</taxon>
        <taxon>Enoplea</taxon>
        <taxon>Dorylaimia</taxon>
        <taxon>Trichinellida</taxon>
        <taxon>Trichuridae</taxon>
        <taxon>Trichuris</taxon>
    </lineage>
</organism>
<dbReference type="PANTHER" id="PTHR13361:SF1">
    <property type="entry name" value="WW DOMAIN-BINDING PROTEIN 11"/>
    <property type="match status" value="1"/>
</dbReference>
<evidence type="ECO:0000256" key="1">
    <source>
        <dbReference type="ARBA" id="ARBA00004123"/>
    </source>
</evidence>
<dbReference type="AlphaFoldDB" id="A0A077Z2X5"/>
<feature type="domain" description="Wbp11/ELF5/Saf1 N-terminal" evidence="4">
    <location>
        <begin position="11"/>
        <end position="62"/>
    </location>
</feature>
<dbReference type="GO" id="GO:0005681">
    <property type="term" value="C:spliceosomal complex"/>
    <property type="evidence" value="ECO:0007669"/>
    <property type="project" value="TreeGrafter"/>
</dbReference>
<dbReference type="PANTHER" id="PTHR13361">
    <property type="entry name" value="WW DOMAIN-BINDING PROTEIN 11"/>
    <property type="match status" value="1"/>
</dbReference>
<dbReference type="Pfam" id="PF09429">
    <property type="entry name" value="Wbp11"/>
    <property type="match status" value="1"/>
</dbReference>
<dbReference type="GO" id="GO:0006396">
    <property type="term" value="P:RNA processing"/>
    <property type="evidence" value="ECO:0007669"/>
    <property type="project" value="InterPro"/>
</dbReference>
<evidence type="ECO:0000256" key="2">
    <source>
        <dbReference type="ARBA" id="ARBA00023242"/>
    </source>
</evidence>
<proteinExistence type="predicted"/>
<evidence type="ECO:0000256" key="3">
    <source>
        <dbReference type="SAM" id="MobiDB-lite"/>
    </source>
</evidence>
<comment type="subcellular location">
    <subcellularLocation>
        <location evidence="1">Nucleus</location>
    </subcellularLocation>
</comment>
<protein>
    <submittedName>
        <fullName evidence="5">Wbp11 domain containing protein</fullName>
    </submittedName>
</protein>
<reference evidence="5" key="1">
    <citation type="submission" date="2014-01" db="EMBL/GenBank/DDBJ databases">
        <authorList>
            <person name="Aslett M."/>
        </authorList>
    </citation>
    <scope>NUCLEOTIDE SEQUENCE</scope>
</reference>